<sequence length="55" mass="6402">CPRRPFLASLILTSKFTQDKCYSNRAWAKLCGLPPQEVSQCKHPLGEVLEWRLWV</sequence>
<dbReference type="Proteomes" id="UP000308600">
    <property type="component" value="Unassembled WGS sequence"/>
</dbReference>
<evidence type="ECO:0000313" key="1">
    <source>
        <dbReference type="EMBL" id="TFK58148.1"/>
    </source>
</evidence>
<accession>A0ACD2ZXA5</accession>
<proteinExistence type="predicted"/>
<name>A0ACD2ZXA5_9AGAR</name>
<gene>
    <name evidence="1" type="ORF">BDN72DRAFT_746207</name>
</gene>
<dbReference type="EMBL" id="ML209599">
    <property type="protein sequence ID" value="TFK58148.1"/>
    <property type="molecule type" value="Genomic_DNA"/>
</dbReference>
<feature type="non-terminal residue" evidence="1">
    <location>
        <position position="1"/>
    </location>
</feature>
<feature type="non-terminal residue" evidence="1">
    <location>
        <position position="55"/>
    </location>
</feature>
<keyword evidence="2" id="KW-1185">Reference proteome</keyword>
<organism evidence="1 2">
    <name type="scientific">Pluteus cervinus</name>
    <dbReference type="NCBI Taxonomy" id="181527"/>
    <lineage>
        <taxon>Eukaryota</taxon>
        <taxon>Fungi</taxon>
        <taxon>Dikarya</taxon>
        <taxon>Basidiomycota</taxon>
        <taxon>Agaricomycotina</taxon>
        <taxon>Agaricomycetes</taxon>
        <taxon>Agaricomycetidae</taxon>
        <taxon>Agaricales</taxon>
        <taxon>Pluteineae</taxon>
        <taxon>Pluteaceae</taxon>
        <taxon>Pluteus</taxon>
    </lineage>
</organism>
<reference evidence="1 2" key="1">
    <citation type="journal article" date="2019" name="Nat. Ecol. Evol.">
        <title>Megaphylogeny resolves global patterns of mushroom evolution.</title>
        <authorList>
            <person name="Varga T."/>
            <person name="Krizsan K."/>
            <person name="Foldi C."/>
            <person name="Dima B."/>
            <person name="Sanchez-Garcia M."/>
            <person name="Sanchez-Ramirez S."/>
            <person name="Szollosi G.J."/>
            <person name="Szarkandi J.G."/>
            <person name="Papp V."/>
            <person name="Albert L."/>
            <person name="Andreopoulos W."/>
            <person name="Angelini C."/>
            <person name="Antonin V."/>
            <person name="Barry K.W."/>
            <person name="Bougher N.L."/>
            <person name="Buchanan P."/>
            <person name="Buyck B."/>
            <person name="Bense V."/>
            <person name="Catcheside P."/>
            <person name="Chovatia M."/>
            <person name="Cooper J."/>
            <person name="Damon W."/>
            <person name="Desjardin D."/>
            <person name="Finy P."/>
            <person name="Geml J."/>
            <person name="Haridas S."/>
            <person name="Hughes K."/>
            <person name="Justo A."/>
            <person name="Karasinski D."/>
            <person name="Kautmanova I."/>
            <person name="Kiss B."/>
            <person name="Kocsube S."/>
            <person name="Kotiranta H."/>
            <person name="LaButti K.M."/>
            <person name="Lechner B.E."/>
            <person name="Liimatainen K."/>
            <person name="Lipzen A."/>
            <person name="Lukacs Z."/>
            <person name="Mihaltcheva S."/>
            <person name="Morgado L.N."/>
            <person name="Niskanen T."/>
            <person name="Noordeloos M.E."/>
            <person name="Ohm R.A."/>
            <person name="Ortiz-Santana B."/>
            <person name="Ovrebo C."/>
            <person name="Racz N."/>
            <person name="Riley R."/>
            <person name="Savchenko A."/>
            <person name="Shiryaev A."/>
            <person name="Soop K."/>
            <person name="Spirin V."/>
            <person name="Szebenyi C."/>
            <person name="Tomsovsky M."/>
            <person name="Tulloss R.E."/>
            <person name="Uehling J."/>
            <person name="Grigoriev I.V."/>
            <person name="Vagvolgyi C."/>
            <person name="Papp T."/>
            <person name="Martin F.M."/>
            <person name="Miettinen O."/>
            <person name="Hibbett D.S."/>
            <person name="Nagy L.G."/>
        </authorList>
    </citation>
    <scope>NUCLEOTIDE SEQUENCE [LARGE SCALE GENOMIC DNA]</scope>
    <source>
        <strain evidence="1 2">NL-1719</strain>
    </source>
</reference>
<protein>
    <submittedName>
        <fullName evidence="1">Uncharacterized protein</fullName>
    </submittedName>
</protein>
<evidence type="ECO:0000313" key="2">
    <source>
        <dbReference type="Proteomes" id="UP000308600"/>
    </source>
</evidence>